<dbReference type="EMBL" id="CM039437">
    <property type="protein sequence ID" value="KAI4306727.1"/>
    <property type="molecule type" value="Genomic_DNA"/>
</dbReference>
<evidence type="ECO:0000313" key="1">
    <source>
        <dbReference type="EMBL" id="KAI4306727.1"/>
    </source>
</evidence>
<name>A0ACB9LB81_BAUVA</name>
<sequence length="140" mass="15870">MSSGSGKPVCVAVLLVWFSDDGTEKKLTDKGNEQCRRKGCVRYWCFWLHTFMGGEAFSWSRLHCQAYVVVCLGLGLAKCFIRILVFPLEQKLYSESSDAQCRDSYLFVTGSRRHILVERAAQYSKLRGFCIAISNIATPR</sequence>
<gene>
    <name evidence="1" type="ORF">L6164_029980</name>
</gene>
<organism evidence="1 2">
    <name type="scientific">Bauhinia variegata</name>
    <name type="common">Purple orchid tree</name>
    <name type="synonym">Phanera variegata</name>
    <dbReference type="NCBI Taxonomy" id="167791"/>
    <lineage>
        <taxon>Eukaryota</taxon>
        <taxon>Viridiplantae</taxon>
        <taxon>Streptophyta</taxon>
        <taxon>Embryophyta</taxon>
        <taxon>Tracheophyta</taxon>
        <taxon>Spermatophyta</taxon>
        <taxon>Magnoliopsida</taxon>
        <taxon>eudicotyledons</taxon>
        <taxon>Gunneridae</taxon>
        <taxon>Pentapetalae</taxon>
        <taxon>rosids</taxon>
        <taxon>fabids</taxon>
        <taxon>Fabales</taxon>
        <taxon>Fabaceae</taxon>
        <taxon>Cercidoideae</taxon>
        <taxon>Cercideae</taxon>
        <taxon>Bauhiniinae</taxon>
        <taxon>Bauhinia</taxon>
    </lineage>
</organism>
<reference evidence="1 2" key="1">
    <citation type="journal article" date="2022" name="DNA Res.">
        <title>Chromosomal-level genome assembly of the orchid tree Bauhinia variegata (Leguminosae; Cercidoideae) supports the allotetraploid origin hypothesis of Bauhinia.</title>
        <authorList>
            <person name="Zhong Y."/>
            <person name="Chen Y."/>
            <person name="Zheng D."/>
            <person name="Pang J."/>
            <person name="Liu Y."/>
            <person name="Luo S."/>
            <person name="Meng S."/>
            <person name="Qian L."/>
            <person name="Wei D."/>
            <person name="Dai S."/>
            <person name="Zhou R."/>
        </authorList>
    </citation>
    <scope>NUCLEOTIDE SEQUENCE [LARGE SCALE GENOMIC DNA]</scope>
    <source>
        <strain evidence="1">BV-YZ2020</strain>
    </source>
</reference>
<dbReference type="Proteomes" id="UP000828941">
    <property type="component" value="Chromosome 12"/>
</dbReference>
<protein>
    <submittedName>
        <fullName evidence="1">Uncharacterized protein</fullName>
    </submittedName>
</protein>
<proteinExistence type="predicted"/>
<keyword evidence="2" id="KW-1185">Reference proteome</keyword>
<accession>A0ACB9LB81</accession>
<evidence type="ECO:0000313" key="2">
    <source>
        <dbReference type="Proteomes" id="UP000828941"/>
    </source>
</evidence>
<comment type="caution">
    <text evidence="1">The sequence shown here is derived from an EMBL/GenBank/DDBJ whole genome shotgun (WGS) entry which is preliminary data.</text>
</comment>